<evidence type="ECO:0000313" key="4">
    <source>
        <dbReference type="Proteomes" id="UP000619457"/>
    </source>
</evidence>
<dbReference type="PROSITE" id="PS51318">
    <property type="entry name" value="TAT"/>
    <property type="match status" value="1"/>
</dbReference>
<organism evidence="3 4">
    <name type="scientific">Echinicola pacifica</name>
    <dbReference type="NCBI Taxonomy" id="346377"/>
    <lineage>
        <taxon>Bacteria</taxon>
        <taxon>Pseudomonadati</taxon>
        <taxon>Bacteroidota</taxon>
        <taxon>Cytophagia</taxon>
        <taxon>Cytophagales</taxon>
        <taxon>Cyclobacteriaceae</taxon>
        <taxon>Echinicola</taxon>
    </lineage>
</organism>
<dbReference type="Pfam" id="PF01408">
    <property type="entry name" value="GFO_IDH_MocA"/>
    <property type="match status" value="1"/>
</dbReference>
<comment type="caution">
    <text evidence="3">The sequence shown here is derived from an EMBL/GenBank/DDBJ whole genome shotgun (WGS) entry which is preliminary data.</text>
</comment>
<evidence type="ECO:0000313" key="3">
    <source>
        <dbReference type="EMBL" id="GGZ34919.1"/>
    </source>
</evidence>
<feature type="domain" description="Gfo/Idh/MocA-like oxidoreductase N-terminal" evidence="1">
    <location>
        <begin position="44"/>
        <end position="167"/>
    </location>
</feature>
<keyword evidence="4" id="KW-1185">Reference proteome</keyword>
<dbReference type="Gene3D" id="3.30.360.10">
    <property type="entry name" value="Dihydrodipicolinate Reductase, domain 2"/>
    <property type="match status" value="1"/>
</dbReference>
<dbReference type="InterPro" id="IPR000683">
    <property type="entry name" value="Gfo/Idh/MocA-like_OxRdtase_N"/>
</dbReference>
<dbReference type="SUPFAM" id="SSF51735">
    <property type="entry name" value="NAD(P)-binding Rossmann-fold domains"/>
    <property type="match status" value="1"/>
</dbReference>
<accession>A0A918UUD2</accession>
<evidence type="ECO:0000259" key="2">
    <source>
        <dbReference type="Pfam" id="PF02894"/>
    </source>
</evidence>
<dbReference type="InterPro" id="IPR051450">
    <property type="entry name" value="Gfo/Idh/MocA_Oxidoreductases"/>
</dbReference>
<dbReference type="RefSeq" id="WP_018475410.1">
    <property type="nucleotide sequence ID" value="NZ_BMWX01000005.1"/>
</dbReference>
<dbReference type="Proteomes" id="UP000619457">
    <property type="component" value="Unassembled WGS sequence"/>
</dbReference>
<dbReference type="InterPro" id="IPR036291">
    <property type="entry name" value="NAD(P)-bd_dom_sf"/>
</dbReference>
<protein>
    <submittedName>
        <fullName evidence="3">Oxidoreductase</fullName>
    </submittedName>
</protein>
<evidence type="ECO:0000259" key="1">
    <source>
        <dbReference type="Pfam" id="PF01408"/>
    </source>
</evidence>
<reference evidence="3" key="2">
    <citation type="submission" date="2020-09" db="EMBL/GenBank/DDBJ databases">
        <authorList>
            <person name="Sun Q."/>
            <person name="Kim S."/>
        </authorList>
    </citation>
    <scope>NUCLEOTIDE SEQUENCE</scope>
    <source>
        <strain evidence="3">KCTC 12368</strain>
    </source>
</reference>
<dbReference type="InterPro" id="IPR006311">
    <property type="entry name" value="TAT_signal"/>
</dbReference>
<dbReference type="PANTHER" id="PTHR43377">
    <property type="entry name" value="BILIVERDIN REDUCTASE A"/>
    <property type="match status" value="1"/>
</dbReference>
<dbReference type="Gene3D" id="3.40.50.720">
    <property type="entry name" value="NAD(P)-binding Rossmann-like Domain"/>
    <property type="match status" value="1"/>
</dbReference>
<dbReference type="PANTHER" id="PTHR43377:SF2">
    <property type="entry name" value="BINDING ROSSMANN FOLD OXIDOREDUCTASE, PUTATIVE (AFU_ORTHOLOGUE AFUA_4G00560)-RELATED"/>
    <property type="match status" value="1"/>
</dbReference>
<dbReference type="Pfam" id="PF02894">
    <property type="entry name" value="GFO_IDH_MocA_C"/>
    <property type="match status" value="1"/>
</dbReference>
<dbReference type="InterPro" id="IPR004104">
    <property type="entry name" value="Gfo/Idh/MocA-like_OxRdtase_C"/>
</dbReference>
<proteinExistence type="predicted"/>
<dbReference type="GO" id="GO:0000166">
    <property type="term" value="F:nucleotide binding"/>
    <property type="evidence" value="ECO:0007669"/>
    <property type="project" value="InterPro"/>
</dbReference>
<feature type="domain" description="Gfo/Idh/MocA-like oxidoreductase C-terminal" evidence="2">
    <location>
        <begin position="180"/>
        <end position="442"/>
    </location>
</feature>
<name>A0A918UUD2_9BACT</name>
<dbReference type="AlphaFoldDB" id="A0A918UUD2"/>
<gene>
    <name evidence="3" type="ORF">GCM10007049_30400</name>
</gene>
<dbReference type="SUPFAM" id="SSF55347">
    <property type="entry name" value="Glyceraldehyde-3-phosphate dehydrogenase-like, C-terminal domain"/>
    <property type="match status" value="1"/>
</dbReference>
<sequence length="457" mass="51970">MSNQVEDPQRRKFISRAGVMAAGSFFIHPIAEALALHSNKGQKLRIALVGTGIRGTSMFGKSVLEEYADQVEFVGLSDINPGRLAYGKEYIGADCPTFVDFDKMMAETKPDVLIVTTMDSTHDEFIIKGLEAGSNVITEKPMTTDEIKCQNILNAERKTGKKVIVTFNYRYSPHRQKIYEMLHGGEIGTVTSVDFHWYLDTDHGASYFRRWHGYRDKGGTLLVHKSTHHFDLLNWWLDSDPEEVFAYGKLEFYGKNGPFRHTNCRPCPHKEQCDFYWDITKSERLTDLYTDNEQYDGYLRDGCVYREDIDIYDKMAVQIRYMNNVQVSYSLTTYSPYEGYRIAFNGTKGRLEAWIQESQPWDTKPADEIRLTKNFGESEIITIPHGGGGHGGGDTRLKDKLFKSPDMADPYRQSAGTRDGAMSILIGIAARKSIESQKPIKVADLIDIKLQAKRPKV</sequence>
<dbReference type="EMBL" id="BMWX01000005">
    <property type="protein sequence ID" value="GGZ34919.1"/>
    <property type="molecule type" value="Genomic_DNA"/>
</dbReference>
<reference evidence="3" key="1">
    <citation type="journal article" date="2014" name="Int. J. Syst. Evol. Microbiol.">
        <title>Complete genome sequence of Corynebacterium casei LMG S-19264T (=DSM 44701T), isolated from a smear-ripened cheese.</title>
        <authorList>
            <consortium name="US DOE Joint Genome Institute (JGI-PGF)"/>
            <person name="Walter F."/>
            <person name="Albersmeier A."/>
            <person name="Kalinowski J."/>
            <person name="Ruckert C."/>
        </authorList>
    </citation>
    <scope>NUCLEOTIDE SEQUENCE</scope>
    <source>
        <strain evidence="3">KCTC 12368</strain>
    </source>
</reference>